<name>A0AAV7J2A6_COTGL</name>
<reference evidence="1 2" key="1">
    <citation type="journal article" date="2021" name="J. Hered.">
        <title>A chromosome-level genome assembly of the parasitoid wasp, Cotesia glomerata (Hymenoptera: Braconidae).</title>
        <authorList>
            <person name="Pinto B.J."/>
            <person name="Weis J.J."/>
            <person name="Gamble T."/>
            <person name="Ode P.J."/>
            <person name="Paul R."/>
            <person name="Zaspel J.M."/>
        </authorList>
    </citation>
    <scope>NUCLEOTIDE SEQUENCE [LARGE SCALE GENOMIC DNA]</scope>
    <source>
        <strain evidence="1">CgM1</strain>
    </source>
</reference>
<sequence>MSESNKQAEINSRMVTDSVHERFRDRSSAFCEECKVKIVSSLSEIEKHFNKNHPSTSKCAYCHENVYYYMLKLEDSRNETSTKKVFHRCRHGISESEKN</sequence>
<gene>
    <name evidence="1" type="ORF">KQX54_016950</name>
</gene>
<accession>A0AAV7J2A6</accession>
<organism evidence="1 2">
    <name type="scientific">Cotesia glomerata</name>
    <name type="common">Lepidopteran parasitic wasp</name>
    <name type="synonym">Apanteles glomeratus</name>
    <dbReference type="NCBI Taxonomy" id="32391"/>
    <lineage>
        <taxon>Eukaryota</taxon>
        <taxon>Metazoa</taxon>
        <taxon>Ecdysozoa</taxon>
        <taxon>Arthropoda</taxon>
        <taxon>Hexapoda</taxon>
        <taxon>Insecta</taxon>
        <taxon>Pterygota</taxon>
        <taxon>Neoptera</taxon>
        <taxon>Endopterygota</taxon>
        <taxon>Hymenoptera</taxon>
        <taxon>Apocrita</taxon>
        <taxon>Ichneumonoidea</taxon>
        <taxon>Braconidae</taxon>
        <taxon>Microgastrinae</taxon>
        <taxon>Cotesia</taxon>
    </lineage>
</organism>
<comment type="caution">
    <text evidence="1">The sequence shown here is derived from an EMBL/GenBank/DDBJ whole genome shotgun (WGS) entry which is preliminary data.</text>
</comment>
<protein>
    <recommendedName>
        <fullName evidence="3">C2H2-type domain-containing protein</fullName>
    </recommendedName>
</protein>
<evidence type="ECO:0000313" key="1">
    <source>
        <dbReference type="EMBL" id="KAH0561461.1"/>
    </source>
</evidence>
<dbReference type="EMBL" id="JAHXZJ010000374">
    <property type="protein sequence ID" value="KAH0561461.1"/>
    <property type="molecule type" value="Genomic_DNA"/>
</dbReference>
<proteinExistence type="predicted"/>
<evidence type="ECO:0000313" key="2">
    <source>
        <dbReference type="Proteomes" id="UP000826195"/>
    </source>
</evidence>
<dbReference type="AlphaFoldDB" id="A0AAV7J2A6"/>
<dbReference type="Proteomes" id="UP000826195">
    <property type="component" value="Unassembled WGS sequence"/>
</dbReference>
<evidence type="ECO:0008006" key="3">
    <source>
        <dbReference type="Google" id="ProtNLM"/>
    </source>
</evidence>
<keyword evidence="2" id="KW-1185">Reference proteome</keyword>